<keyword evidence="7" id="KW-0479">Metal-binding</keyword>
<dbReference type="PANTHER" id="PTHR21087:SF16">
    <property type="entry name" value="SHIKIMATE KINASE 1, CHLOROPLASTIC"/>
    <property type="match status" value="1"/>
</dbReference>
<dbReference type="InterPro" id="IPR031322">
    <property type="entry name" value="Shikimate/glucono_kinase"/>
</dbReference>
<dbReference type="InterPro" id="IPR000623">
    <property type="entry name" value="Shikimate_kinase/TSH1"/>
</dbReference>
<dbReference type="GO" id="GO:0004765">
    <property type="term" value="F:shikimate kinase activity"/>
    <property type="evidence" value="ECO:0007669"/>
    <property type="project" value="UniProtKB-UniRule"/>
</dbReference>
<evidence type="ECO:0000313" key="9">
    <source>
        <dbReference type="Proteomes" id="UP000191055"/>
    </source>
</evidence>
<dbReference type="Pfam" id="PF01202">
    <property type="entry name" value="SKI"/>
    <property type="match status" value="1"/>
</dbReference>
<keyword evidence="9" id="KW-1185">Reference proteome</keyword>
<dbReference type="EMBL" id="FUYV01000001">
    <property type="protein sequence ID" value="SKB31378.1"/>
    <property type="molecule type" value="Genomic_DNA"/>
</dbReference>
<dbReference type="AlphaFoldDB" id="A0A1T5A8W6"/>
<keyword evidence="2 7" id="KW-0808">Transferase</keyword>
<comment type="subcellular location">
    <subcellularLocation>
        <location evidence="7">Cytoplasm</location>
    </subcellularLocation>
</comment>
<organism evidence="8 9">
    <name type="scientific">Alkalitalea saponilacus</name>
    <dbReference type="NCBI Taxonomy" id="889453"/>
    <lineage>
        <taxon>Bacteria</taxon>
        <taxon>Pseudomonadati</taxon>
        <taxon>Bacteroidota</taxon>
        <taxon>Bacteroidia</taxon>
        <taxon>Marinilabiliales</taxon>
        <taxon>Marinilabiliaceae</taxon>
        <taxon>Alkalitalea</taxon>
    </lineage>
</organism>
<evidence type="ECO:0000256" key="2">
    <source>
        <dbReference type="ARBA" id="ARBA00022679"/>
    </source>
</evidence>
<keyword evidence="7" id="KW-0460">Magnesium</keyword>
<evidence type="ECO:0000256" key="3">
    <source>
        <dbReference type="ARBA" id="ARBA00022741"/>
    </source>
</evidence>
<feature type="binding site" evidence="7">
    <location>
        <position position="81"/>
    </location>
    <ligand>
        <name>substrate</name>
    </ligand>
</feature>
<comment type="function">
    <text evidence="7">Catalyzes the specific phosphorylation of the 3-hydroxyl group of shikimic acid using ATP as a cosubstrate.</text>
</comment>
<name>A0A1T5A8W6_9BACT</name>
<keyword evidence="7" id="KW-0963">Cytoplasm</keyword>
<protein>
    <recommendedName>
        <fullName evidence="7">Shikimate kinase</fullName>
        <shortName evidence="7">SK</shortName>
        <ecNumber evidence="7">2.7.1.71</ecNumber>
    </recommendedName>
</protein>
<evidence type="ECO:0000256" key="7">
    <source>
        <dbReference type="HAMAP-Rule" id="MF_00109"/>
    </source>
</evidence>
<accession>A0A1T5A8W6</accession>
<dbReference type="PANTHER" id="PTHR21087">
    <property type="entry name" value="SHIKIMATE KINASE"/>
    <property type="match status" value="1"/>
</dbReference>
<dbReference type="PRINTS" id="PR01100">
    <property type="entry name" value="SHIKIMTKNASE"/>
</dbReference>
<keyword evidence="6 7" id="KW-0057">Aromatic amino acid biosynthesis</keyword>
<feature type="binding site" evidence="7">
    <location>
        <position position="59"/>
    </location>
    <ligand>
        <name>substrate</name>
    </ligand>
</feature>
<dbReference type="Proteomes" id="UP000191055">
    <property type="component" value="Unassembled WGS sequence"/>
</dbReference>
<evidence type="ECO:0000256" key="1">
    <source>
        <dbReference type="ARBA" id="ARBA00022605"/>
    </source>
</evidence>
<feature type="binding site" evidence="7">
    <location>
        <position position="120"/>
    </location>
    <ligand>
        <name>ATP</name>
        <dbReference type="ChEBI" id="CHEBI:30616"/>
    </ligand>
</feature>
<comment type="caution">
    <text evidence="7">Lacks conserved residue(s) required for the propagation of feature annotation.</text>
</comment>
<evidence type="ECO:0000256" key="5">
    <source>
        <dbReference type="ARBA" id="ARBA00022840"/>
    </source>
</evidence>
<evidence type="ECO:0000313" key="8">
    <source>
        <dbReference type="EMBL" id="SKB31378.1"/>
    </source>
</evidence>
<feature type="binding site" evidence="7">
    <location>
        <position position="17"/>
    </location>
    <ligand>
        <name>Mg(2+)</name>
        <dbReference type="ChEBI" id="CHEBI:18420"/>
    </ligand>
</feature>
<sequence>MGFKRVYLLGFMGCGKSTVGKSLAKAIKWDFIDLDDFIEKKSGISIPDIFATHGEAYFRQLESTAVAETTSMKNVIIATGGGAPCFQKNMEAMNQAGLTIYLQLSAEGLRDRLKSGKTNRPLISNKSDNELLEFIKEKLAEREPHYKLAKVTADATAVGPQTYINILKSYQTIK</sequence>
<keyword evidence="3 7" id="KW-0547">Nucleotide-binding</keyword>
<proteinExistence type="inferred from homology"/>
<dbReference type="KEGG" id="asx:CDL62_06445"/>
<dbReference type="GO" id="GO:0005524">
    <property type="term" value="F:ATP binding"/>
    <property type="evidence" value="ECO:0007669"/>
    <property type="project" value="UniProtKB-UniRule"/>
</dbReference>
<dbReference type="GO" id="GO:0009073">
    <property type="term" value="P:aromatic amino acid family biosynthetic process"/>
    <property type="evidence" value="ECO:0007669"/>
    <property type="project" value="UniProtKB-KW"/>
</dbReference>
<comment type="pathway">
    <text evidence="7">Metabolic intermediate biosynthesis; chorismate biosynthesis; chorismate from D-erythrose 4-phosphate and phosphoenolpyruvate: step 5/7.</text>
</comment>
<gene>
    <name evidence="7" type="primary">aroK</name>
    <name evidence="8" type="ORF">SAMN03080601_00148</name>
</gene>
<comment type="cofactor">
    <cofactor evidence="7">
        <name>Mg(2+)</name>
        <dbReference type="ChEBI" id="CHEBI:18420"/>
    </cofactor>
    <text evidence="7">Binds 1 Mg(2+) ion per subunit.</text>
</comment>
<dbReference type="GO" id="GO:0009423">
    <property type="term" value="P:chorismate biosynthetic process"/>
    <property type="evidence" value="ECO:0007669"/>
    <property type="project" value="UniProtKB-UniRule"/>
</dbReference>
<dbReference type="UniPathway" id="UPA00053">
    <property type="reaction ID" value="UER00088"/>
</dbReference>
<keyword evidence="5 7" id="KW-0067">ATP-binding</keyword>
<keyword evidence="4 7" id="KW-0418">Kinase</keyword>
<dbReference type="NCBIfam" id="NF010555">
    <property type="entry name" value="PRK13949.1"/>
    <property type="match status" value="1"/>
</dbReference>
<dbReference type="GO" id="GO:0008652">
    <property type="term" value="P:amino acid biosynthetic process"/>
    <property type="evidence" value="ECO:0007669"/>
    <property type="project" value="UniProtKB-KW"/>
</dbReference>
<dbReference type="GO" id="GO:0005829">
    <property type="term" value="C:cytosol"/>
    <property type="evidence" value="ECO:0007669"/>
    <property type="project" value="TreeGrafter"/>
</dbReference>
<dbReference type="InterPro" id="IPR027417">
    <property type="entry name" value="P-loop_NTPase"/>
</dbReference>
<feature type="binding site" evidence="7">
    <location>
        <position position="35"/>
    </location>
    <ligand>
        <name>substrate</name>
    </ligand>
</feature>
<dbReference type="SUPFAM" id="SSF52540">
    <property type="entry name" value="P-loop containing nucleoside triphosphate hydrolases"/>
    <property type="match status" value="1"/>
</dbReference>
<feature type="binding site" evidence="7">
    <location>
        <begin position="13"/>
        <end position="18"/>
    </location>
    <ligand>
        <name>ATP</name>
        <dbReference type="ChEBI" id="CHEBI:30616"/>
    </ligand>
</feature>
<reference evidence="8 9" key="1">
    <citation type="submission" date="2017-02" db="EMBL/GenBank/DDBJ databases">
        <authorList>
            <person name="Peterson S.W."/>
        </authorList>
    </citation>
    <scope>NUCLEOTIDE SEQUENCE [LARGE SCALE GENOMIC DNA]</scope>
    <source>
        <strain evidence="8 9">DSM 24412</strain>
    </source>
</reference>
<dbReference type="EC" id="2.7.1.71" evidence="7"/>
<evidence type="ECO:0000256" key="4">
    <source>
        <dbReference type="ARBA" id="ARBA00022777"/>
    </source>
</evidence>
<dbReference type="CDD" id="cd00464">
    <property type="entry name" value="SK"/>
    <property type="match status" value="1"/>
</dbReference>
<evidence type="ECO:0000256" key="6">
    <source>
        <dbReference type="ARBA" id="ARBA00023141"/>
    </source>
</evidence>
<dbReference type="OrthoDB" id="9800332at2"/>
<dbReference type="Gene3D" id="3.40.50.300">
    <property type="entry name" value="P-loop containing nucleotide triphosphate hydrolases"/>
    <property type="match status" value="1"/>
</dbReference>
<dbReference type="GO" id="GO:0000287">
    <property type="term" value="F:magnesium ion binding"/>
    <property type="evidence" value="ECO:0007669"/>
    <property type="project" value="UniProtKB-UniRule"/>
</dbReference>
<keyword evidence="1 7" id="KW-0028">Amino-acid biosynthesis</keyword>
<dbReference type="STRING" id="889453.SAMN03080601_00148"/>
<dbReference type="HAMAP" id="MF_00109">
    <property type="entry name" value="Shikimate_kinase"/>
    <property type="match status" value="1"/>
</dbReference>
<comment type="subunit">
    <text evidence="7">Monomer.</text>
</comment>
<comment type="catalytic activity">
    <reaction evidence="7">
        <text>shikimate + ATP = 3-phosphoshikimate + ADP + H(+)</text>
        <dbReference type="Rhea" id="RHEA:13121"/>
        <dbReference type="ChEBI" id="CHEBI:15378"/>
        <dbReference type="ChEBI" id="CHEBI:30616"/>
        <dbReference type="ChEBI" id="CHEBI:36208"/>
        <dbReference type="ChEBI" id="CHEBI:145989"/>
        <dbReference type="ChEBI" id="CHEBI:456216"/>
        <dbReference type="EC" id="2.7.1.71"/>
    </reaction>
</comment>
<comment type="similarity">
    <text evidence="7">Belongs to the shikimate kinase family.</text>
</comment>
<feature type="binding site" evidence="7">
    <location>
        <position position="142"/>
    </location>
    <ligand>
        <name>substrate</name>
    </ligand>
</feature>